<protein>
    <submittedName>
        <fullName evidence="1">Serine-threonine/tyrosine-protein kinase catalytic domain-containing protein</fullName>
    </submittedName>
</protein>
<dbReference type="InterPro" id="IPR025886">
    <property type="entry name" value="PP2-like"/>
</dbReference>
<keyword evidence="1" id="KW-0808">Transferase</keyword>
<reference evidence="1" key="2">
    <citation type="submission" date="2022-01" db="EMBL/GenBank/DDBJ databases">
        <authorList>
            <person name="Yamashiro T."/>
            <person name="Shiraishi A."/>
            <person name="Satake H."/>
            <person name="Nakayama K."/>
        </authorList>
    </citation>
    <scope>NUCLEOTIDE SEQUENCE</scope>
</reference>
<accession>A0ABQ5DRY6</accession>
<dbReference type="Proteomes" id="UP001151760">
    <property type="component" value="Unassembled WGS sequence"/>
</dbReference>
<keyword evidence="1" id="KW-0418">Kinase</keyword>
<dbReference type="EMBL" id="BQNB010015398">
    <property type="protein sequence ID" value="GJT39579.1"/>
    <property type="molecule type" value="Genomic_DNA"/>
</dbReference>
<comment type="caution">
    <text evidence="1">The sequence shown here is derived from an EMBL/GenBank/DDBJ whole genome shotgun (WGS) entry which is preliminary data.</text>
</comment>
<evidence type="ECO:0000313" key="1">
    <source>
        <dbReference type="EMBL" id="GJT39579.1"/>
    </source>
</evidence>
<reference evidence="1" key="1">
    <citation type="journal article" date="2022" name="Int. J. Mol. Sci.">
        <title>Draft Genome of Tanacetum Coccineum: Genomic Comparison of Closely Related Tanacetum-Family Plants.</title>
        <authorList>
            <person name="Yamashiro T."/>
            <person name="Shiraishi A."/>
            <person name="Nakayama K."/>
            <person name="Satake H."/>
        </authorList>
    </citation>
    <scope>NUCLEOTIDE SEQUENCE</scope>
</reference>
<keyword evidence="2" id="KW-1185">Reference proteome</keyword>
<proteinExistence type="predicted"/>
<evidence type="ECO:0000313" key="2">
    <source>
        <dbReference type="Proteomes" id="UP001151760"/>
    </source>
</evidence>
<organism evidence="1 2">
    <name type="scientific">Tanacetum coccineum</name>
    <dbReference type="NCBI Taxonomy" id="301880"/>
    <lineage>
        <taxon>Eukaryota</taxon>
        <taxon>Viridiplantae</taxon>
        <taxon>Streptophyta</taxon>
        <taxon>Embryophyta</taxon>
        <taxon>Tracheophyta</taxon>
        <taxon>Spermatophyta</taxon>
        <taxon>Magnoliopsida</taxon>
        <taxon>eudicotyledons</taxon>
        <taxon>Gunneridae</taxon>
        <taxon>Pentapetalae</taxon>
        <taxon>asterids</taxon>
        <taxon>campanulids</taxon>
        <taxon>Asterales</taxon>
        <taxon>Asteraceae</taxon>
        <taxon>Asteroideae</taxon>
        <taxon>Anthemideae</taxon>
        <taxon>Anthemidinae</taxon>
        <taxon>Tanacetum</taxon>
    </lineage>
</organism>
<sequence>MFSRDYNYACYLVFKLEDGDVLSNDLTVFEVNFLSDYKMDGNVITIRITLKTRKEESGSSNHNYMDWERSWVEKRDDGWLEVRLTKPLLKHHLETLTKLKINLWESESESFNGMIVEGLQFRPVVVEQ</sequence>
<name>A0ABQ5DRY6_9ASTR</name>
<gene>
    <name evidence="1" type="ORF">Tco_0939444</name>
</gene>
<dbReference type="Pfam" id="PF14299">
    <property type="entry name" value="PP2"/>
    <property type="match status" value="1"/>
</dbReference>
<dbReference type="GO" id="GO:0016301">
    <property type="term" value="F:kinase activity"/>
    <property type="evidence" value="ECO:0007669"/>
    <property type="project" value="UniProtKB-KW"/>
</dbReference>